<feature type="binding site" evidence="9">
    <location>
        <position position="102"/>
    </location>
    <ligand>
        <name>Mg(2+)</name>
        <dbReference type="ChEBI" id="CHEBI:18420"/>
        <label>1</label>
    </ligand>
</feature>
<feature type="binding site" evidence="9">
    <location>
        <position position="155"/>
    </location>
    <ligand>
        <name>Mg(2+)</name>
        <dbReference type="ChEBI" id="CHEBI:18420"/>
        <label>1</label>
    </ligand>
</feature>
<evidence type="ECO:0000256" key="4">
    <source>
        <dbReference type="ARBA" id="ARBA00011738"/>
    </source>
</evidence>
<evidence type="ECO:0000313" key="12">
    <source>
        <dbReference type="EMBL" id="RKR07913.1"/>
    </source>
</evidence>
<keyword evidence="13" id="KW-1185">Reference proteome</keyword>
<keyword evidence="9" id="KW-0479">Metal-binding</keyword>
<evidence type="ECO:0000259" key="11">
    <source>
        <dbReference type="PROSITE" id="PS51462"/>
    </source>
</evidence>
<sequence length="194" mass="22230">MHTFLKNIKKVLLSDNWYTLNKFSFEYLREDGIWEKQEREVYDCGDAAAILLYNKQKQTVILTKQFRMPVYQNETEPGDGMMIEVCAGLLDGDTPEVCIKKEAIEETGYKIDLVSKVFESFMVPGTVMQKVHFFVGEYKEKDRISAGGGADYETENIEVLEVSLKEAISWVQNGKIKDGKTIMLLQHAQIQNLV</sequence>
<dbReference type="GO" id="GO:0016818">
    <property type="term" value="F:hydrolase activity, acting on acid anhydrides, in phosphorus-containing anhydrides"/>
    <property type="evidence" value="ECO:0007669"/>
    <property type="project" value="InterPro"/>
</dbReference>
<dbReference type="GO" id="GO:0005829">
    <property type="term" value="C:cytosol"/>
    <property type="evidence" value="ECO:0007669"/>
    <property type="project" value="TreeGrafter"/>
</dbReference>
<comment type="similarity">
    <text evidence="3">Belongs to the Nudix hydrolase family. NudK subfamily.</text>
</comment>
<gene>
    <name evidence="12" type="ORF">CLV91_2674</name>
</gene>
<evidence type="ECO:0000256" key="6">
    <source>
        <dbReference type="ARBA" id="ARBA00022801"/>
    </source>
</evidence>
<dbReference type="Gene3D" id="3.90.79.10">
    <property type="entry name" value="Nucleoside Triphosphate Pyrophosphohydrolase"/>
    <property type="match status" value="1"/>
</dbReference>
<reference evidence="12 13" key="1">
    <citation type="submission" date="2018-10" db="EMBL/GenBank/DDBJ databases">
        <title>Genomic Encyclopedia of Archaeal and Bacterial Type Strains, Phase II (KMG-II): from individual species to whole genera.</title>
        <authorList>
            <person name="Goeker M."/>
        </authorList>
    </citation>
    <scope>NUCLEOTIDE SEQUENCE [LARGE SCALE GENOMIC DNA]</scope>
    <source>
        <strain evidence="12 13">DSM 25230</strain>
    </source>
</reference>
<feature type="short sequence motif" description="Nudix box" evidence="10">
    <location>
        <begin position="88"/>
        <end position="109"/>
    </location>
</feature>
<comment type="caution">
    <text evidence="12">The sequence shown here is derived from an EMBL/GenBank/DDBJ whole genome shotgun (WGS) entry which is preliminary data.</text>
</comment>
<keyword evidence="9" id="KW-0460">Magnesium</keyword>
<evidence type="ECO:0000256" key="9">
    <source>
        <dbReference type="PIRSR" id="PIRSR604385-2"/>
    </source>
</evidence>
<dbReference type="GO" id="GO:0006753">
    <property type="term" value="P:nucleoside phosphate metabolic process"/>
    <property type="evidence" value="ECO:0007669"/>
    <property type="project" value="TreeGrafter"/>
</dbReference>
<evidence type="ECO:0000256" key="5">
    <source>
        <dbReference type="ARBA" id="ARBA00016377"/>
    </source>
</evidence>
<evidence type="ECO:0000256" key="1">
    <source>
        <dbReference type="ARBA" id="ARBA00000847"/>
    </source>
</evidence>
<dbReference type="GO" id="GO:0019693">
    <property type="term" value="P:ribose phosphate metabolic process"/>
    <property type="evidence" value="ECO:0007669"/>
    <property type="project" value="TreeGrafter"/>
</dbReference>
<evidence type="ECO:0000256" key="3">
    <source>
        <dbReference type="ARBA" id="ARBA00007275"/>
    </source>
</evidence>
<keyword evidence="6" id="KW-0378">Hydrolase</keyword>
<evidence type="ECO:0000256" key="2">
    <source>
        <dbReference type="ARBA" id="ARBA00001946"/>
    </source>
</evidence>
<dbReference type="OrthoDB" id="1523642at2"/>
<dbReference type="InterPro" id="IPR004385">
    <property type="entry name" value="NDP_pyrophosphatase"/>
</dbReference>
<accession>A0A495DTV1</accession>
<dbReference type="PANTHER" id="PTHR11839:SF18">
    <property type="entry name" value="NUDIX HYDROLASE DOMAIN-CONTAINING PROTEIN"/>
    <property type="match status" value="1"/>
</dbReference>
<comment type="cofactor">
    <cofactor evidence="2 9">
        <name>Mg(2+)</name>
        <dbReference type="ChEBI" id="CHEBI:18420"/>
    </cofactor>
</comment>
<dbReference type="NCBIfam" id="TIGR00052">
    <property type="entry name" value="nudix-type nucleoside diphosphatase, YffH/AdpP family"/>
    <property type="match status" value="1"/>
</dbReference>
<dbReference type="PROSITE" id="PS51462">
    <property type="entry name" value="NUDIX"/>
    <property type="match status" value="1"/>
</dbReference>
<dbReference type="InterPro" id="IPR000086">
    <property type="entry name" value="NUDIX_hydrolase_dom"/>
</dbReference>
<feature type="domain" description="Nudix hydrolase" evidence="11">
    <location>
        <begin position="43"/>
        <end position="184"/>
    </location>
</feature>
<evidence type="ECO:0000256" key="7">
    <source>
        <dbReference type="ARBA" id="ARBA00032162"/>
    </source>
</evidence>
<dbReference type="CDD" id="cd24157">
    <property type="entry name" value="NUDIX_GDPMK"/>
    <property type="match status" value="1"/>
</dbReference>
<comment type="catalytic activity">
    <reaction evidence="1">
        <text>GDP-alpha-D-mannose + H2O = alpha-D-mannose 1-phosphate + GMP + 2 H(+)</text>
        <dbReference type="Rhea" id="RHEA:27978"/>
        <dbReference type="ChEBI" id="CHEBI:15377"/>
        <dbReference type="ChEBI" id="CHEBI:15378"/>
        <dbReference type="ChEBI" id="CHEBI:57527"/>
        <dbReference type="ChEBI" id="CHEBI:58115"/>
        <dbReference type="ChEBI" id="CHEBI:58409"/>
    </reaction>
</comment>
<evidence type="ECO:0000313" key="13">
    <source>
        <dbReference type="Proteomes" id="UP000269412"/>
    </source>
</evidence>
<comment type="subunit">
    <text evidence="4">Homodimer.</text>
</comment>
<evidence type="ECO:0000256" key="10">
    <source>
        <dbReference type="PIRSR" id="PIRSR604385-3"/>
    </source>
</evidence>
<feature type="binding site" evidence="9">
    <location>
        <position position="87"/>
    </location>
    <ligand>
        <name>Mg(2+)</name>
        <dbReference type="ChEBI" id="CHEBI:18420"/>
        <label>1</label>
    </ligand>
</feature>
<dbReference type="EMBL" id="RBIQ01000010">
    <property type="protein sequence ID" value="RKR07913.1"/>
    <property type="molecule type" value="Genomic_DNA"/>
</dbReference>
<dbReference type="RefSeq" id="WP_121068686.1">
    <property type="nucleotide sequence ID" value="NZ_RBIQ01000010.1"/>
</dbReference>
<dbReference type="InterPro" id="IPR015797">
    <property type="entry name" value="NUDIX_hydrolase-like_dom_sf"/>
</dbReference>
<evidence type="ECO:0000256" key="8">
    <source>
        <dbReference type="ARBA" id="ARBA00032272"/>
    </source>
</evidence>
<name>A0A495DTV1_9FLAO</name>
<dbReference type="GO" id="GO:0046872">
    <property type="term" value="F:metal ion binding"/>
    <property type="evidence" value="ECO:0007669"/>
    <property type="project" value="UniProtKB-KW"/>
</dbReference>
<proteinExistence type="inferred from homology"/>
<dbReference type="Pfam" id="PF00293">
    <property type="entry name" value="NUDIX"/>
    <property type="match status" value="1"/>
</dbReference>
<dbReference type="Proteomes" id="UP000269412">
    <property type="component" value="Unassembled WGS sequence"/>
</dbReference>
<dbReference type="AlphaFoldDB" id="A0A495DTV1"/>
<dbReference type="PANTHER" id="PTHR11839">
    <property type="entry name" value="UDP/ADP-SUGAR PYROPHOSPHATASE"/>
    <property type="match status" value="1"/>
</dbReference>
<organism evidence="12 13">
    <name type="scientific">Maribacter vaceletii</name>
    <dbReference type="NCBI Taxonomy" id="1206816"/>
    <lineage>
        <taxon>Bacteria</taxon>
        <taxon>Pseudomonadati</taxon>
        <taxon>Bacteroidota</taxon>
        <taxon>Flavobacteriia</taxon>
        <taxon>Flavobacteriales</taxon>
        <taxon>Flavobacteriaceae</taxon>
        <taxon>Maribacter</taxon>
    </lineage>
</organism>
<feature type="binding site" evidence="9">
    <location>
        <position position="106"/>
    </location>
    <ligand>
        <name>Mg(2+)</name>
        <dbReference type="ChEBI" id="CHEBI:18420"/>
        <label>1</label>
    </ligand>
</feature>
<protein>
    <recommendedName>
        <fullName evidence="5">GDP-mannose pyrophosphatase</fullName>
    </recommendedName>
    <alternativeName>
        <fullName evidence="7">GDP-mannose hydrolase</fullName>
    </alternativeName>
    <alternativeName>
        <fullName evidence="8">GDPMK</fullName>
    </alternativeName>
</protein>
<dbReference type="SUPFAM" id="SSF55811">
    <property type="entry name" value="Nudix"/>
    <property type="match status" value="1"/>
</dbReference>